<accession>A0A6C0IB18</accession>
<evidence type="ECO:0000313" key="1">
    <source>
        <dbReference type="EMBL" id="QHT89213.1"/>
    </source>
</evidence>
<protein>
    <submittedName>
        <fullName evidence="1">Uncharacterized protein</fullName>
    </submittedName>
</protein>
<proteinExistence type="predicted"/>
<dbReference type="AlphaFoldDB" id="A0A6C0IB18"/>
<sequence>MIKMVFLQSDYNLLSLKTLRCFCKNKKIKYSNLNKKDLFNEFNKYLAVKCIQFAFRKYFYKNAIDHITMDSVCYPCFIFKTKLGKCYFYEYSSIIKYIMKTGDTRDPMTRINYSNEDLLRLDIEAKKHFPNNNTFKSTYKIKNNINYSRRIRNRENEILSFQTRLDELKNNLMFVAEFDICSWEIDQEPILIDNVMYNNLEAYINSVLYELNVIFNHFRRYDPQSSSFFKINLIESIQRINNESNLIEKIEKM</sequence>
<reference evidence="1" key="1">
    <citation type="journal article" date="2020" name="Nature">
        <title>Giant virus diversity and host interactions through global metagenomics.</title>
        <authorList>
            <person name="Schulz F."/>
            <person name="Roux S."/>
            <person name="Paez-Espino D."/>
            <person name="Jungbluth S."/>
            <person name="Walsh D.A."/>
            <person name="Denef V.J."/>
            <person name="McMahon K.D."/>
            <person name="Konstantinidis K.T."/>
            <person name="Eloe-Fadrosh E.A."/>
            <person name="Kyrpides N.C."/>
            <person name="Woyke T."/>
        </authorList>
    </citation>
    <scope>NUCLEOTIDE SEQUENCE</scope>
    <source>
        <strain evidence="1">GVMAG-M-3300023184-53</strain>
    </source>
</reference>
<dbReference type="EMBL" id="MN740137">
    <property type="protein sequence ID" value="QHT89213.1"/>
    <property type="molecule type" value="Genomic_DNA"/>
</dbReference>
<organism evidence="1">
    <name type="scientific">viral metagenome</name>
    <dbReference type="NCBI Taxonomy" id="1070528"/>
    <lineage>
        <taxon>unclassified sequences</taxon>
        <taxon>metagenomes</taxon>
        <taxon>organismal metagenomes</taxon>
    </lineage>
</organism>
<name>A0A6C0IB18_9ZZZZ</name>